<evidence type="ECO:0000313" key="2">
    <source>
        <dbReference type="EMBL" id="MED7825157.1"/>
    </source>
</evidence>
<dbReference type="PANTHER" id="PTHR43649">
    <property type="entry name" value="ARABINOSE-BINDING PROTEIN-RELATED"/>
    <property type="match status" value="1"/>
</dbReference>
<dbReference type="Pfam" id="PF01547">
    <property type="entry name" value="SBP_bac_1"/>
    <property type="match status" value="1"/>
</dbReference>
<gene>
    <name evidence="2" type="ORF">VXC91_25010</name>
</gene>
<accession>A0ABU7FN62</accession>
<feature type="chain" id="PRO_5046041192" evidence="1">
    <location>
        <begin position="24"/>
        <end position="447"/>
    </location>
</feature>
<proteinExistence type="predicted"/>
<reference evidence="2" key="1">
    <citation type="submission" date="2024-01" db="EMBL/GenBank/DDBJ databases">
        <title>First draft genome sequence data of TA4-1, the type strain of Gram-positive actinobacterium Streptomyces chiangmaiensis.</title>
        <authorList>
            <person name="Yasawong M."/>
            <person name="Nantapong N."/>
        </authorList>
    </citation>
    <scope>NUCLEOTIDE SEQUENCE</scope>
    <source>
        <strain evidence="2">TA4-1</strain>
    </source>
</reference>
<dbReference type="InterPro" id="IPR006059">
    <property type="entry name" value="SBP"/>
</dbReference>
<evidence type="ECO:0000313" key="3">
    <source>
        <dbReference type="Proteomes" id="UP001333996"/>
    </source>
</evidence>
<dbReference type="EMBL" id="JAYWVC010000098">
    <property type="protein sequence ID" value="MED7825157.1"/>
    <property type="molecule type" value="Genomic_DNA"/>
</dbReference>
<comment type="caution">
    <text evidence="2">The sequence shown here is derived from an EMBL/GenBank/DDBJ whole genome shotgun (WGS) entry which is preliminary data.</text>
</comment>
<dbReference type="Gene3D" id="3.40.190.10">
    <property type="entry name" value="Periplasmic binding protein-like II"/>
    <property type="match status" value="1"/>
</dbReference>
<dbReference type="InterPro" id="IPR050490">
    <property type="entry name" value="Bact_solute-bd_prot1"/>
</dbReference>
<keyword evidence="3" id="KW-1185">Reference proteome</keyword>
<dbReference type="PANTHER" id="PTHR43649:SF12">
    <property type="entry name" value="DIACETYLCHITOBIOSE BINDING PROTEIN DASA"/>
    <property type="match status" value="1"/>
</dbReference>
<keyword evidence="1" id="KW-0732">Signal</keyword>
<dbReference type="Proteomes" id="UP001333996">
    <property type="component" value="Unassembled WGS sequence"/>
</dbReference>
<dbReference type="PROSITE" id="PS51257">
    <property type="entry name" value="PROKAR_LIPOPROTEIN"/>
    <property type="match status" value="1"/>
</dbReference>
<dbReference type="RefSeq" id="WP_329509579.1">
    <property type="nucleotide sequence ID" value="NZ_BAAAYZ010000156.1"/>
</dbReference>
<evidence type="ECO:0000256" key="1">
    <source>
        <dbReference type="SAM" id="SignalP"/>
    </source>
</evidence>
<sequence length="447" mass="46757">MNQRRVALTTVCAALLLAGGLTACSSSGADGGGKELHVLVGADPAHADAVRAWQAQIKKDFKAKTGADVVFDSYASAGEEQTKIQTSIVSGTGPDVYQLGTTFTPVAYATGGFRVLSDADWKRIGGRDKFLPATLGMSGPDAQHDIAVPFAARPYGMVYNTEMFKAAGIAQPPTTWDEFVADAIKLTKPSTGVYGTAVDYADPFSSWKYIWTFALQSGGRLITDDLKQAQLNSPQVNDAIGQYFALSTKHHAVDPAAAGWKSAQAAAAFANGKAAMLPMVAPTVIPTLDNSPVKGKYKFVSMPLVPFGATARPENGLAAGSIVSGDSLAIAKYSTHADLALDYIALVTSPDEQKAYYKGFGGLPPVTAAEDQLASTDPRIAGFVAAEKASLPTPFTGAWADVQLGLTNAITQTLPSLASGKYDSSAVSQLLAKANQTAQASLDRQKH</sequence>
<organism evidence="2 3">
    <name type="scientific">Streptomyces chiangmaiensis</name>
    <dbReference type="NCBI Taxonomy" id="766497"/>
    <lineage>
        <taxon>Bacteria</taxon>
        <taxon>Bacillati</taxon>
        <taxon>Actinomycetota</taxon>
        <taxon>Actinomycetes</taxon>
        <taxon>Kitasatosporales</taxon>
        <taxon>Streptomycetaceae</taxon>
        <taxon>Streptomyces</taxon>
    </lineage>
</organism>
<dbReference type="SUPFAM" id="SSF53850">
    <property type="entry name" value="Periplasmic binding protein-like II"/>
    <property type="match status" value="1"/>
</dbReference>
<feature type="signal peptide" evidence="1">
    <location>
        <begin position="1"/>
        <end position="23"/>
    </location>
</feature>
<name>A0ABU7FN62_9ACTN</name>
<protein>
    <submittedName>
        <fullName evidence="2">Extracellular solute-binding protein</fullName>
    </submittedName>
</protein>